<dbReference type="Pfam" id="PF23913">
    <property type="entry name" value="DUF7255"/>
    <property type="match status" value="1"/>
</dbReference>
<comment type="caution">
    <text evidence="1">The sequence shown here is derived from an EMBL/GenBank/DDBJ whole genome shotgun (WGS) entry which is preliminary data.</text>
</comment>
<dbReference type="Proteomes" id="UP001500221">
    <property type="component" value="Unassembled WGS sequence"/>
</dbReference>
<evidence type="ECO:0000313" key="1">
    <source>
        <dbReference type="EMBL" id="GAA5141766.1"/>
    </source>
</evidence>
<dbReference type="EMBL" id="BAABKG010000001">
    <property type="protein sequence ID" value="GAA5141766.1"/>
    <property type="molecule type" value="Genomic_DNA"/>
</dbReference>
<gene>
    <name evidence="1" type="ORF">GCM10023340_04010</name>
</gene>
<protein>
    <submittedName>
        <fullName evidence="1">Uncharacterized protein</fullName>
    </submittedName>
</protein>
<organism evidence="1 2">
    <name type="scientific">Nocardioides marinquilinus</name>
    <dbReference type="NCBI Taxonomy" id="1210400"/>
    <lineage>
        <taxon>Bacteria</taxon>
        <taxon>Bacillati</taxon>
        <taxon>Actinomycetota</taxon>
        <taxon>Actinomycetes</taxon>
        <taxon>Propionibacteriales</taxon>
        <taxon>Nocardioidaceae</taxon>
        <taxon>Nocardioides</taxon>
    </lineage>
</organism>
<sequence>MGLYRELGGANEQPTLRPGAWDLCAGGTVIELDEELHFNRYRAATLEGEWAAALPWCDDYRELCGVREPECLRAATWGKRWANPSSDRLFGGSSPPGDLDGGLGASRWKQRALYDAFKDVVALTTDLRLARLSVWDDVGGRTLGEMLEGRAEVDPAEVVALVVRRAV</sequence>
<proteinExistence type="predicted"/>
<evidence type="ECO:0000313" key="2">
    <source>
        <dbReference type="Proteomes" id="UP001500221"/>
    </source>
</evidence>
<keyword evidence="2" id="KW-1185">Reference proteome</keyword>
<accession>A0ABP9P736</accession>
<reference evidence="2" key="1">
    <citation type="journal article" date="2019" name="Int. J. Syst. Evol. Microbiol.">
        <title>The Global Catalogue of Microorganisms (GCM) 10K type strain sequencing project: providing services to taxonomists for standard genome sequencing and annotation.</title>
        <authorList>
            <consortium name="The Broad Institute Genomics Platform"/>
            <consortium name="The Broad Institute Genome Sequencing Center for Infectious Disease"/>
            <person name="Wu L."/>
            <person name="Ma J."/>
        </authorList>
    </citation>
    <scope>NUCLEOTIDE SEQUENCE [LARGE SCALE GENOMIC DNA]</scope>
    <source>
        <strain evidence="2">JCM 18459</strain>
    </source>
</reference>
<name>A0ABP9P736_9ACTN</name>
<dbReference type="InterPro" id="IPR055679">
    <property type="entry name" value="DUF7255"/>
</dbReference>